<comment type="caution">
    <text evidence="2">The sequence shown here is derived from an EMBL/GenBank/DDBJ whole genome shotgun (WGS) entry which is preliminary data.</text>
</comment>
<evidence type="ECO:0000313" key="3">
    <source>
        <dbReference type="Proteomes" id="UP001549099"/>
    </source>
</evidence>
<dbReference type="RefSeq" id="WP_354198464.1">
    <property type="nucleotide sequence ID" value="NZ_JBEPLW010000023.1"/>
</dbReference>
<reference evidence="2 3" key="1">
    <citation type="submission" date="2024-06" db="EMBL/GenBank/DDBJ databases">
        <title>Genomic Encyclopedia of Type Strains, Phase IV (KMG-IV): sequencing the most valuable type-strain genomes for metagenomic binning, comparative biology and taxonomic classification.</title>
        <authorList>
            <person name="Goeker M."/>
        </authorList>
    </citation>
    <scope>NUCLEOTIDE SEQUENCE [LARGE SCALE GENOMIC DNA]</scope>
    <source>
        <strain evidence="2 3">DSM 26128</strain>
    </source>
</reference>
<accession>A0ABV2GDT8</accession>
<feature type="region of interest" description="Disordered" evidence="1">
    <location>
        <begin position="20"/>
        <end position="39"/>
    </location>
</feature>
<evidence type="ECO:0000313" key="2">
    <source>
        <dbReference type="EMBL" id="MET3576428.1"/>
    </source>
</evidence>
<sequence>MSKLFTSIITLKSEAGRYAATGTRRTAQRSPLRGGGRLVTRAAGPRSWTIKSEAGRYAATGTRRTAQ</sequence>
<dbReference type="Proteomes" id="UP001549099">
    <property type="component" value="Unassembled WGS sequence"/>
</dbReference>
<gene>
    <name evidence="2" type="ORF">ABID49_002346</name>
</gene>
<proteinExistence type="predicted"/>
<protein>
    <submittedName>
        <fullName evidence="2">Uncharacterized protein</fullName>
    </submittedName>
</protein>
<evidence type="ECO:0000256" key="1">
    <source>
        <dbReference type="SAM" id="MobiDB-lite"/>
    </source>
</evidence>
<keyword evidence="3" id="KW-1185">Reference proteome</keyword>
<organism evidence="2 3">
    <name type="scientific">Bhargavaea ullalensis</name>
    <dbReference type="NCBI Taxonomy" id="1265685"/>
    <lineage>
        <taxon>Bacteria</taxon>
        <taxon>Bacillati</taxon>
        <taxon>Bacillota</taxon>
        <taxon>Bacilli</taxon>
        <taxon>Bacillales</taxon>
        <taxon>Caryophanaceae</taxon>
        <taxon>Bhargavaea</taxon>
    </lineage>
</organism>
<name>A0ABV2GDT8_9BACL</name>
<dbReference type="EMBL" id="JBEPLW010000023">
    <property type="protein sequence ID" value="MET3576428.1"/>
    <property type="molecule type" value="Genomic_DNA"/>
</dbReference>